<keyword evidence="2" id="KW-0548">Nucleotidyltransferase</keyword>
<accession>A0A3M0L420</accession>
<keyword evidence="8" id="KW-1185">Reference proteome</keyword>
<dbReference type="OrthoDB" id="9634552at2759"/>
<keyword evidence="6" id="KW-0695">RNA-directed DNA polymerase</keyword>
<evidence type="ECO:0000256" key="6">
    <source>
        <dbReference type="ARBA" id="ARBA00022918"/>
    </source>
</evidence>
<evidence type="ECO:0000256" key="2">
    <source>
        <dbReference type="ARBA" id="ARBA00022695"/>
    </source>
</evidence>
<evidence type="ECO:0000256" key="5">
    <source>
        <dbReference type="ARBA" id="ARBA00022801"/>
    </source>
</evidence>
<evidence type="ECO:0000313" key="7">
    <source>
        <dbReference type="EMBL" id="RMC19846.1"/>
    </source>
</evidence>
<dbReference type="GO" id="GO:0004519">
    <property type="term" value="F:endonuclease activity"/>
    <property type="evidence" value="ECO:0007669"/>
    <property type="project" value="UniProtKB-KW"/>
</dbReference>
<comment type="caution">
    <text evidence="7">The sequence shown here is derived from an EMBL/GenBank/DDBJ whole genome shotgun (WGS) entry which is preliminary data.</text>
</comment>
<keyword evidence="3" id="KW-0540">Nuclease</keyword>
<evidence type="ECO:0000256" key="1">
    <source>
        <dbReference type="ARBA" id="ARBA00022679"/>
    </source>
</evidence>
<keyword evidence="5" id="KW-0378">Hydrolase</keyword>
<dbReference type="PANTHER" id="PTHR41694">
    <property type="entry name" value="ENDOGENOUS RETROVIRUS GROUP K MEMBER POL PROTEIN"/>
    <property type="match status" value="1"/>
</dbReference>
<evidence type="ECO:0000256" key="4">
    <source>
        <dbReference type="ARBA" id="ARBA00022759"/>
    </source>
</evidence>
<evidence type="ECO:0000313" key="8">
    <source>
        <dbReference type="Proteomes" id="UP000269221"/>
    </source>
</evidence>
<gene>
    <name evidence="7" type="ORF">DUI87_03411</name>
</gene>
<organism evidence="7 8">
    <name type="scientific">Hirundo rustica rustica</name>
    <dbReference type="NCBI Taxonomy" id="333673"/>
    <lineage>
        <taxon>Eukaryota</taxon>
        <taxon>Metazoa</taxon>
        <taxon>Chordata</taxon>
        <taxon>Craniata</taxon>
        <taxon>Vertebrata</taxon>
        <taxon>Euteleostomi</taxon>
        <taxon>Archelosauria</taxon>
        <taxon>Archosauria</taxon>
        <taxon>Dinosauria</taxon>
        <taxon>Saurischia</taxon>
        <taxon>Theropoda</taxon>
        <taxon>Coelurosauria</taxon>
        <taxon>Aves</taxon>
        <taxon>Neognathae</taxon>
        <taxon>Neoaves</taxon>
        <taxon>Telluraves</taxon>
        <taxon>Australaves</taxon>
        <taxon>Passeriformes</taxon>
        <taxon>Sylvioidea</taxon>
        <taxon>Hirundinidae</taxon>
        <taxon>Hirundo</taxon>
    </lineage>
</organism>
<reference evidence="7 8" key="1">
    <citation type="submission" date="2018-07" db="EMBL/GenBank/DDBJ databases">
        <title>A high quality draft genome assembly of the barn swallow (H. rustica rustica).</title>
        <authorList>
            <person name="Formenti G."/>
            <person name="Chiara M."/>
            <person name="Poveda L."/>
            <person name="Francoijs K.-J."/>
            <person name="Bonisoli-Alquati A."/>
            <person name="Canova L."/>
            <person name="Gianfranceschi L."/>
            <person name="Horner D.S."/>
            <person name="Saino N."/>
        </authorList>
    </citation>
    <scope>NUCLEOTIDE SEQUENCE [LARGE SCALE GENOMIC DNA]</scope>
    <source>
        <strain evidence="7">Chelidonia</strain>
        <tissue evidence="7">Blood</tissue>
    </source>
</reference>
<dbReference type="EMBL" id="QRBI01000094">
    <property type="protein sequence ID" value="RMC19846.1"/>
    <property type="molecule type" value="Genomic_DNA"/>
</dbReference>
<dbReference type="GO" id="GO:0003964">
    <property type="term" value="F:RNA-directed DNA polymerase activity"/>
    <property type="evidence" value="ECO:0007669"/>
    <property type="project" value="UniProtKB-KW"/>
</dbReference>
<dbReference type="AlphaFoldDB" id="A0A3M0L420"/>
<sequence length="152" mass="17819">MSSRQAHRFDPELLFKFIIMGKLPHLHGMIFQWKDIPKKDRDGKDPLSIVEWVFLSHHRSKRMTRPQELVAELIRKARLRIRELARCDFACIHIPIGLHSGQISKAMLEHLLQENEALQFALDSFAGQILIHRPAHKIFNQEVKFILSLKEV</sequence>
<proteinExistence type="predicted"/>
<dbReference type="GO" id="GO:0016787">
    <property type="term" value="F:hydrolase activity"/>
    <property type="evidence" value="ECO:0007669"/>
    <property type="project" value="UniProtKB-KW"/>
</dbReference>
<dbReference type="Proteomes" id="UP000269221">
    <property type="component" value="Unassembled WGS sequence"/>
</dbReference>
<name>A0A3M0L420_HIRRU</name>
<protein>
    <submittedName>
        <fullName evidence="7">Uncharacterized protein</fullName>
    </submittedName>
</protein>
<keyword evidence="4" id="KW-0255">Endonuclease</keyword>
<dbReference type="GO" id="GO:0035613">
    <property type="term" value="F:RNA stem-loop binding"/>
    <property type="evidence" value="ECO:0007669"/>
    <property type="project" value="TreeGrafter"/>
</dbReference>
<keyword evidence="1" id="KW-0808">Transferase</keyword>
<evidence type="ECO:0000256" key="3">
    <source>
        <dbReference type="ARBA" id="ARBA00022722"/>
    </source>
</evidence>
<dbReference type="PANTHER" id="PTHR41694:SF3">
    <property type="entry name" value="RNA-DIRECTED DNA POLYMERASE-RELATED"/>
    <property type="match status" value="1"/>
</dbReference>